<dbReference type="SUPFAM" id="SSF161098">
    <property type="entry name" value="MetI-like"/>
    <property type="match status" value="1"/>
</dbReference>
<dbReference type="AlphaFoldDB" id="A0A2N5N8W0"/>
<evidence type="ECO:0000256" key="5">
    <source>
        <dbReference type="ARBA" id="ARBA00022989"/>
    </source>
</evidence>
<dbReference type="InterPro" id="IPR000515">
    <property type="entry name" value="MetI-like"/>
</dbReference>
<evidence type="ECO:0000256" key="6">
    <source>
        <dbReference type="ARBA" id="ARBA00023136"/>
    </source>
</evidence>
<feature type="transmembrane region" description="Helical" evidence="7">
    <location>
        <begin position="128"/>
        <end position="147"/>
    </location>
</feature>
<accession>A0A2N5N8W0</accession>
<feature type="domain" description="ABC transmembrane type-1" evidence="8">
    <location>
        <begin position="91"/>
        <end position="308"/>
    </location>
</feature>
<evidence type="ECO:0000256" key="4">
    <source>
        <dbReference type="ARBA" id="ARBA00022692"/>
    </source>
</evidence>
<dbReference type="OrthoDB" id="9774308at2"/>
<dbReference type="PANTHER" id="PTHR43227:SF3">
    <property type="entry name" value="BINDING-PROTEIN-DEPENDENT TRANSPORT SYSTEMS INNER MEMBRANE COMPONENT"/>
    <property type="match status" value="1"/>
</dbReference>
<dbReference type="Gene3D" id="1.10.3720.10">
    <property type="entry name" value="MetI-like"/>
    <property type="match status" value="1"/>
</dbReference>
<proteinExistence type="predicted"/>
<evidence type="ECO:0000259" key="8">
    <source>
        <dbReference type="PROSITE" id="PS50928"/>
    </source>
</evidence>
<feature type="transmembrane region" description="Helical" evidence="7">
    <location>
        <begin position="188"/>
        <end position="210"/>
    </location>
</feature>
<comment type="subcellular location">
    <subcellularLocation>
        <location evidence="1">Cell membrane</location>
        <topology evidence="1">Multi-pass membrane protein</topology>
    </subcellularLocation>
</comment>
<name>A0A2N5N8W0_9BACL</name>
<evidence type="ECO:0000256" key="7">
    <source>
        <dbReference type="SAM" id="Phobius"/>
    </source>
</evidence>
<feature type="transmembrane region" description="Helical" evidence="7">
    <location>
        <begin position="231"/>
        <end position="253"/>
    </location>
</feature>
<dbReference type="GO" id="GO:0055085">
    <property type="term" value="P:transmembrane transport"/>
    <property type="evidence" value="ECO:0007669"/>
    <property type="project" value="InterPro"/>
</dbReference>
<evidence type="ECO:0000313" key="10">
    <source>
        <dbReference type="Proteomes" id="UP000234789"/>
    </source>
</evidence>
<dbReference type="CDD" id="cd06261">
    <property type="entry name" value="TM_PBP2"/>
    <property type="match status" value="1"/>
</dbReference>
<evidence type="ECO:0000256" key="3">
    <source>
        <dbReference type="ARBA" id="ARBA00022475"/>
    </source>
</evidence>
<reference evidence="9 10" key="1">
    <citation type="submission" date="2017-05" db="EMBL/GenBank/DDBJ databases">
        <title>Functional genome analysis of Paenibacillus pasadenensis strain R16: insights on endophytic life style and antifungal activity.</title>
        <authorList>
            <person name="Passera A."/>
            <person name="Marcolungo L."/>
            <person name="Casati P."/>
            <person name="Brasca M."/>
            <person name="Quaglino F."/>
            <person name="Delledonne M."/>
        </authorList>
    </citation>
    <scope>NUCLEOTIDE SEQUENCE [LARGE SCALE GENOMIC DNA]</scope>
    <source>
        <strain evidence="9 10">R16</strain>
    </source>
</reference>
<dbReference type="EMBL" id="NFEZ01000003">
    <property type="protein sequence ID" value="PLT46768.1"/>
    <property type="molecule type" value="Genomic_DNA"/>
</dbReference>
<dbReference type="InterPro" id="IPR050809">
    <property type="entry name" value="UgpAE/MalFG_permease"/>
</dbReference>
<feature type="transmembrane region" description="Helical" evidence="7">
    <location>
        <begin position="98"/>
        <end position="116"/>
    </location>
</feature>
<feature type="transmembrane region" description="Helical" evidence="7">
    <location>
        <begin position="21"/>
        <end position="40"/>
    </location>
</feature>
<keyword evidence="2" id="KW-0813">Transport</keyword>
<evidence type="ECO:0000256" key="2">
    <source>
        <dbReference type="ARBA" id="ARBA00022448"/>
    </source>
</evidence>
<feature type="transmembrane region" description="Helical" evidence="7">
    <location>
        <begin position="275"/>
        <end position="299"/>
    </location>
</feature>
<dbReference type="InterPro" id="IPR035906">
    <property type="entry name" value="MetI-like_sf"/>
</dbReference>
<keyword evidence="5 7" id="KW-1133">Transmembrane helix</keyword>
<dbReference type="RefSeq" id="WP_028597629.1">
    <property type="nucleotide sequence ID" value="NZ_BIMM01000001.1"/>
</dbReference>
<organism evidence="9 10">
    <name type="scientific">Paenibacillus pasadenensis</name>
    <dbReference type="NCBI Taxonomy" id="217090"/>
    <lineage>
        <taxon>Bacteria</taxon>
        <taxon>Bacillati</taxon>
        <taxon>Bacillota</taxon>
        <taxon>Bacilli</taxon>
        <taxon>Bacillales</taxon>
        <taxon>Paenibacillaceae</taxon>
        <taxon>Paenibacillus</taxon>
    </lineage>
</organism>
<keyword evidence="6 7" id="KW-0472">Membrane</keyword>
<keyword evidence="3" id="KW-1003">Cell membrane</keyword>
<evidence type="ECO:0000313" key="9">
    <source>
        <dbReference type="EMBL" id="PLT46768.1"/>
    </source>
</evidence>
<dbReference type="PROSITE" id="PS50928">
    <property type="entry name" value="ABC_TM1"/>
    <property type="match status" value="1"/>
</dbReference>
<gene>
    <name evidence="9" type="ORF">B8V81_0992</name>
</gene>
<dbReference type="Proteomes" id="UP000234789">
    <property type="component" value="Unassembled WGS sequence"/>
</dbReference>
<keyword evidence="4 7" id="KW-0812">Transmembrane</keyword>
<comment type="caution">
    <text evidence="9">The sequence shown here is derived from an EMBL/GenBank/DDBJ whole genome shotgun (WGS) entry which is preliminary data.</text>
</comment>
<dbReference type="PANTHER" id="PTHR43227">
    <property type="entry name" value="BLL4140 PROTEIN"/>
    <property type="match status" value="1"/>
</dbReference>
<sequence length="311" mass="34547">MPGAAEKIRKRSRLSYQTMQKIHGIVFVLPWLIGFGLFFVTPLASTIKYAFHEVGVAETGGMALRYVGLDNFTNLFNVEVSSQSQPFLRVFSDENVNIFINTPVIVVFSLFCAILVNVKFKGQGLARVVFFLPIVLGLKVVVDLIMVSTGGDVADAAVDSTIDNEMIFDFLREYTFLPRDITMFISDLATNIFLLLSQTGVQTLIFLAGLQSINPSLYEVAKIEGANSYEIFWKITLPLVGNISLFALIYTFVDMFLKSPISTEIYYFAFNKNNIGAGSALSVVYLVNVLADLLLLMLIMNRVVKLSHAAK</sequence>
<keyword evidence="10" id="KW-1185">Reference proteome</keyword>
<dbReference type="GO" id="GO:0005886">
    <property type="term" value="C:plasma membrane"/>
    <property type="evidence" value="ECO:0007669"/>
    <property type="project" value="UniProtKB-SubCell"/>
</dbReference>
<evidence type="ECO:0000256" key="1">
    <source>
        <dbReference type="ARBA" id="ARBA00004651"/>
    </source>
</evidence>
<protein>
    <submittedName>
        <fullName evidence="9">Binding-protein-dependent transport systems inner membrane component</fullName>
    </submittedName>
</protein>